<dbReference type="Proteomes" id="UP000696280">
    <property type="component" value="Unassembled WGS sequence"/>
</dbReference>
<evidence type="ECO:0000313" key="3">
    <source>
        <dbReference type="Proteomes" id="UP000696280"/>
    </source>
</evidence>
<comment type="caution">
    <text evidence="2">The sequence shown here is derived from an EMBL/GenBank/DDBJ whole genome shotgun (WGS) entry which is preliminary data.</text>
</comment>
<keyword evidence="3" id="KW-1185">Reference proteome</keyword>
<organism evidence="2 3">
    <name type="scientific">Hymenoscyphus fraxineus</name>
    <dbReference type="NCBI Taxonomy" id="746836"/>
    <lineage>
        <taxon>Eukaryota</taxon>
        <taxon>Fungi</taxon>
        <taxon>Dikarya</taxon>
        <taxon>Ascomycota</taxon>
        <taxon>Pezizomycotina</taxon>
        <taxon>Leotiomycetes</taxon>
        <taxon>Helotiales</taxon>
        <taxon>Helotiaceae</taxon>
        <taxon>Hymenoscyphus</taxon>
    </lineage>
</organism>
<dbReference type="AlphaFoldDB" id="A0A9N9PMG3"/>
<sequence>MQFPISISILTLALATLIHAETNGVCQNDNGKGALLPDNKAGQDACTFYKNWVIPNKCADCYWRDDANVSGEERCHSNNGEIHPDQWTALCQRFGAQGGRTNNGS</sequence>
<reference evidence="2" key="1">
    <citation type="submission" date="2021-07" db="EMBL/GenBank/DDBJ databases">
        <authorList>
            <person name="Durling M."/>
        </authorList>
    </citation>
    <scope>NUCLEOTIDE SEQUENCE</scope>
</reference>
<gene>
    <name evidence="2" type="ORF">HYFRA_00001071</name>
</gene>
<keyword evidence="1" id="KW-0732">Signal</keyword>
<name>A0A9N9PMG3_9HELO</name>
<feature type="signal peptide" evidence="1">
    <location>
        <begin position="1"/>
        <end position="20"/>
    </location>
</feature>
<evidence type="ECO:0000313" key="2">
    <source>
        <dbReference type="EMBL" id="CAG8952326.1"/>
    </source>
</evidence>
<feature type="chain" id="PRO_5040289667" evidence="1">
    <location>
        <begin position="21"/>
        <end position="105"/>
    </location>
</feature>
<protein>
    <submittedName>
        <fullName evidence="2">Uncharacterized protein</fullName>
    </submittedName>
</protein>
<accession>A0A9N9PMG3</accession>
<dbReference type="EMBL" id="CAJVRL010000045">
    <property type="protein sequence ID" value="CAG8952326.1"/>
    <property type="molecule type" value="Genomic_DNA"/>
</dbReference>
<proteinExistence type="predicted"/>
<evidence type="ECO:0000256" key="1">
    <source>
        <dbReference type="SAM" id="SignalP"/>
    </source>
</evidence>